<evidence type="ECO:0000313" key="3">
    <source>
        <dbReference type="Proteomes" id="UP000005237"/>
    </source>
</evidence>
<dbReference type="EnsemblMetazoa" id="CJA30699.3">
    <property type="protein sequence ID" value="CJA30699.3"/>
    <property type="gene ID" value="WBGene00206546"/>
</dbReference>
<keyword evidence="1" id="KW-1133">Transmembrane helix</keyword>
<feature type="transmembrane region" description="Helical" evidence="1">
    <location>
        <begin position="87"/>
        <end position="108"/>
    </location>
</feature>
<sequence>MVRRTLAWLLWFIVAIYVVVLGFAVIWAWSDGGAASLHFHTHFDGAEKEEVYITELEEVFDCESDDDREVAGELLCWQKVNKTFISAVWLDILMLAYIIGHALFFLIIPFVNKQFYKNEEDDYMTMPAANNKLIEA</sequence>
<reference evidence="2" key="2">
    <citation type="submission" date="2022-06" db="UniProtKB">
        <authorList>
            <consortium name="EnsemblMetazoa"/>
        </authorList>
    </citation>
    <scope>IDENTIFICATION</scope>
    <source>
        <strain evidence="2">DF5081</strain>
    </source>
</reference>
<evidence type="ECO:0000256" key="1">
    <source>
        <dbReference type="SAM" id="Phobius"/>
    </source>
</evidence>
<organism evidence="2 3">
    <name type="scientific">Caenorhabditis japonica</name>
    <dbReference type="NCBI Taxonomy" id="281687"/>
    <lineage>
        <taxon>Eukaryota</taxon>
        <taxon>Metazoa</taxon>
        <taxon>Ecdysozoa</taxon>
        <taxon>Nematoda</taxon>
        <taxon>Chromadorea</taxon>
        <taxon>Rhabditida</taxon>
        <taxon>Rhabditina</taxon>
        <taxon>Rhabditomorpha</taxon>
        <taxon>Rhabditoidea</taxon>
        <taxon>Rhabditidae</taxon>
        <taxon>Peloderinae</taxon>
        <taxon>Caenorhabditis</taxon>
    </lineage>
</organism>
<keyword evidence="3" id="KW-1185">Reference proteome</keyword>
<proteinExistence type="predicted"/>
<name>A0A8R1IG55_CAEJA</name>
<dbReference type="EnsemblMetazoa" id="CJA30699.5">
    <property type="protein sequence ID" value="CJA30699.5"/>
    <property type="gene ID" value="WBGene00206546"/>
</dbReference>
<reference evidence="3" key="1">
    <citation type="submission" date="2010-08" db="EMBL/GenBank/DDBJ databases">
        <authorList>
            <consortium name="Caenorhabditis japonica Sequencing Consortium"/>
            <person name="Wilson R.K."/>
        </authorList>
    </citation>
    <scope>NUCLEOTIDE SEQUENCE [LARGE SCALE GENOMIC DNA]</scope>
    <source>
        <strain evidence="3">DF5081</strain>
    </source>
</reference>
<evidence type="ECO:0000313" key="2">
    <source>
        <dbReference type="EnsemblMetazoa" id="CJA30699.1"/>
    </source>
</evidence>
<keyword evidence="1" id="KW-0812">Transmembrane</keyword>
<dbReference type="EnsemblMetazoa" id="CJA30699.1">
    <property type="protein sequence ID" value="CJA30699.1"/>
    <property type="gene ID" value="WBGene00206546"/>
</dbReference>
<accession>A0A8R1IG55</accession>
<dbReference type="EnsemblMetazoa" id="CJA30699.4">
    <property type="protein sequence ID" value="CJA30699.4"/>
    <property type="gene ID" value="WBGene00206546"/>
</dbReference>
<dbReference type="EnsemblMetazoa" id="CJA30699.2">
    <property type="protein sequence ID" value="CJA30699.2"/>
    <property type="gene ID" value="WBGene00206546"/>
</dbReference>
<dbReference type="Proteomes" id="UP000005237">
    <property type="component" value="Unassembled WGS sequence"/>
</dbReference>
<keyword evidence="1" id="KW-0472">Membrane</keyword>
<protein>
    <submittedName>
        <fullName evidence="2">Uncharacterized protein</fullName>
    </submittedName>
</protein>
<dbReference type="AlphaFoldDB" id="A0A8R1IG55"/>
<feature type="transmembrane region" description="Helical" evidence="1">
    <location>
        <begin position="7"/>
        <end position="29"/>
    </location>
</feature>